<dbReference type="Gene3D" id="3.40.50.1820">
    <property type="entry name" value="alpha/beta hydrolase"/>
    <property type="match status" value="1"/>
</dbReference>
<accession>A0ABP8FTR7</accession>
<dbReference type="InterPro" id="IPR050266">
    <property type="entry name" value="AB_hydrolase_sf"/>
</dbReference>
<organism evidence="2 3">
    <name type="scientific">Compostibacter hankyongensis</name>
    <dbReference type="NCBI Taxonomy" id="1007089"/>
    <lineage>
        <taxon>Bacteria</taxon>
        <taxon>Pseudomonadati</taxon>
        <taxon>Bacteroidota</taxon>
        <taxon>Chitinophagia</taxon>
        <taxon>Chitinophagales</taxon>
        <taxon>Chitinophagaceae</taxon>
        <taxon>Compostibacter</taxon>
    </lineage>
</organism>
<dbReference type="PANTHER" id="PTHR43798">
    <property type="entry name" value="MONOACYLGLYCEROL LIPASE"/>
    <property type="match status" value="1"/>
</dbReference>
<name>A0ABP8FTR7_9BACT</name>
<dbReference type="SUPFAM" id="SSF53474">
    <property type="entry name" value="alpha/beta-Hydrolases"/>
    <property type="match status" value="1"/>
</dbReference>
<gene>
    <name evidence="2" type="ORF">GCM10023143_19110</name>
</gene>
<reference evidence="3" key="1">
    <citation type="journal article" date="2019" name="Int. J. Syst. Evol. Microbiol.">
        <title>The Global Catalogue of Microorganisms (GCM) 10K type strain sequencing project: providing services to taxonomists for standard genome sequencing and annotation.</title>
        <authorList>
            <consortium name="The Broad Institute Genomics Platform"/>
            <consortium name="The Broad Institute Genome Sequencing Center for Infectious Disease"/>
            <person name="Wu L."/>
            <person name="Ma J."/>
        </authorList>
    </citation>
    <scope>NUCLEOTIDE SEQUENCE [LARGE SCALE GENOMIC DNA]</scope>
    <source>
        <strain evidence="3">JCM 17664</strain>
    </source>
</reference>
<keyword evidence="3" id="KW-1185">Reference proteome</keyword>
<evidence type="ECO:0000259" key="1">
    <source>
        <dbReference type="Pfam" id="PF00561"/>
    </source>
</evidence>
<proteinExistence type="predicted"/>
<dbReference type="EMBL" id="BAABFN010000004">
    <property type="protein sequence ID" value="GAA4310571.1"/>
    <property type="molecule type" value="Genomic_DNA"/>
</dbReference>
<dbReference type="Pfam" id="PF00561">
    <property type="entry name" value="Abhydrolase_1"/>
    <property type="match status" value="1"/>
</dbReference>
<sequence>MDGFYLPLRENRLYCCSYGSGTRLLLALHGFAEDAAVFSCLEPCLGTDYTIVAPDLPFHGQTRWSEKYFTPADLAELASALLKRYGCREFSLLGYSMGGRLALSLAGLRMESIRELILLAPDGIKNNPWHLFVIKSRLGNQLLHKMVSHPTLFFRLLETGRKLRLLSEGFYRFIFYQMETAQKRLLVYRVWTAMKTMLPDIGQLRREIRRCGTSVWLLFGRYDRVIPPAVGEKLARGLPQCRCLVLEKGHQLLAPDVIRILGEKLNRA</sequence>
<evidence type="ECO:0000313" key="3">
    <source>
        <dbReference type="Proteomes" id="UP001501207"/>
    </source>
</evidence>
<dbReference type="InterPro" id="IPR000073">
    <property type="entry name" value="AB_hydrolase_1"/>
</dbReference>
<feature type="domain" description="AB hydrolase-1" evidence="1">
    <location>
        <begin position="24"/>
        <end position="248"/>
    </location>
</feature>
<comment type="caution">
    <text evidence="2">The sequence shown here is derived from an EMBL/GenBank/DDBJ whole genome shotgun (WGS) entry which is preliminary data.</text>
</comment>
<protein>
    <recommendedName>
        <fullName evidence="1">AB hydrolase-1 domain-containing protein</fullName>
    </recommendedName>
</protein>
<dbReference type="Proteomes" id="UP001501207">
    <property type="component" value="Unassembled WGS sequence"/>
</dbReference>
<evidence type="ECO:0000313" key="2">
    <source>
        <dbReference type="EMBL" id="GAA4310571.1"/>
    </source>
</evidence>
<dbReference type="PRINTS" id="PR00111">
    <property type="entry name" value="ABHYDROLASE"/>
</dbReference>
<dbReference type="InterPro" id="IPR029058">
    <property type="entry name" value="AB_hydrolase_fold"/>
</dbReference>
<dbReference type="PANTHER" id="PTHR43798:SF33">
    <property type="entry name" value="HYDROLASE, PUTATIVE (AFU_ORTHOLOGUE AFUA_2G14860)-RELATED"/>
    <property type="match status" value="1"/>
</dbReference>